<accession>A0A2T7WE56</accession>
<proteinExistence type="predicted"/>
<sequence length="185" mass="20301">MVSPFLFFPDERLSLAELTAACLDGHLVALGEGFIPADAVETPWMRARSLLPLLGSRWAATRGSAAWVHGATAHEPACHHLQRVSPTRLRTLSGSRAEYHDVRMPSADVEVVAGVHVSTRPRTLADLARSGADGDEELAREWARREPDVASAAREWLSRHPRFPHARRAAGVLGPDQDEVTRYTS</sequence>
<gene>
    <name evidence="2" type="ORF">DC432_11690</name>
</gene>
<dbReference type="Proteomes" id="UP000244649">
    <property type="component" value="Unassembled WGS sequence"/>
</dbReference>
<name>A0A2T7WE56_MICTE</name>
<comment type="caution">
    <text evidence="2">The sequence shown here is derived from an EMBL/GenBank/DDBJ whole genome shotgun (WGS) entry which is preliminary data.</text>
</comment>
<protein>
    <recommendedName>
        <fullName evidence="4">AbiEi antitoxin C-terminal domain-containing protein</fullName>
    </recommendedName>
</protein>
<organism evidence="2 3">
    <name type="scientific">Microbacterium testaceum</name>
    <name type="common">Aureobacterium testaceum</name>
    <name type="synonym">Brevibacterium testaceum</name>
    <dbReference type="NCBI Taxonomy" id="2033"/>
    <lineage>
        <taxon>Bacteria</taxon>
        <taxon>Bacillati</taxon>
        <taxon>Actinomycetota</taxon>
        <taxon>Actinomycetes</taxon>
        <taxon>Micrococcales</taxon>
        <taxon>Microbacteriaceae</taxon>
        <taxon>Microbacterium</taxon>
    </lineage>
</organism>
<dbReference type="AlphaFoldDB" id="A0A2T7WE56"/>
<dbReference type="EMBL" id="QDFT01000029">
    <property type="protein sequence ID" value="PVE69264.1"/>
    <property type="molecule type" value="Genomic_DNA"/>
</dbReference>
<evidence type="ECO:0000313" key="3">
    <source>
        <dbReference type="Proteomes" id="UP000244649"/>
    </source>
</evidence>
<feature type="region of interest" description="Disordered" evidence="1">
    <location>
        <begin position="160"/>
        <end position="185"/>
    </location>
</feature>
<dbReference type="RefSeq" id="WP_116538043.1">
    <property type="nucleotide sequence ID" value="NZ_JAQDQE010000008.1"/>
</dbReference>
<evidence type="ECO:0000256" key="1">
    <source>
        <dbReference type="SAM" id="MobiDB-lite"/>
    </source>
</evidence>
<reference evidence="2 3" key="1">
    <citation type="submission" date="2018-04" db="EMBL/GenBank/DDBJ databases">
        <authorList>
            <person name="Go L.Y."/>
            <person name="Mitchell J.A."/>
        </authorList>
    </citation>
    <scope>NUCLEOTIDE SEQUENCE [LARGE SCALE GENOMIC DNA]</scope>
    <source>
        <strain evidence="2 3">TPD7010</strain>
    </source>
</reference>
<evidence type="ECO:0008006" key="4">
    <source>
        <dbReference type="Google" id="ProtNLM"/>
    </source>
</evidence>
<evidence type="ECO:0000313" key="2">
    <source>
        <dbReference type="EMBL" id="PVE69264.1"/>
    </source>
</evidence>